<keyword evidence="2" id="KW-0808">Transferase</keyword>
<reference evidence="2" key="1">
    <citation type="submission" date="2013-08" db="EMBL/GenBank/DDBJ databases">
        <authorList>
            <person name="Mendez C."/>
            <person name="Richter M."/>
            <person name="Ferrer M."/>
            <person name="Sanchez J."/>
        </authorList>
    </citation>
    <scope>NUCLEOTIDE SEQUENCE</scope>
</reference>
<sequence>GSPLVVTPHFDAGSGPRVYARAVARGTLVGADRVIALTEREGTALAALGVDRARIRVIPNGVDTEDFLPARVPRPASAPLTMLYVGRIDPDHKGLPDLVRGLAEMKERESVTLRIVGEDWGGGSALRRLARGLR</sequence>
<evidence type="ECO:0000259" key="1">
    <source>
        <dbReference type="Pfam" id="PF13439"/>
    </source>
</evidence>
<accession>T1BPA9</accession>
<dbReference type="InterPro" id="IPR028098">
    <property type="entry name" value="Glyco_trans_4-like_N"/>
</dbReference>
<evidence type="ECO:0000313" key="2">
    <source>
        <dbReference type="EMBL" id="EQD71667.1"/>
    </source>
</evidence>
<dbReference type="AlphaFoldDB" id="T1BPA9"/>
<reference evidence="2" key="2">
    <citation type="journal article" date="2014" name="ISME J.">
        <title>Microbial stratification in low pH oxic and suboxic macroscopic growths along an acid mine drainage.</title>
        <authorList>
            <person name="Mendez-Garcia C."/>
            <person name="Mesa V."/>
            <person name="Sprenger R.R."/>
            <person name="Richter M."/>
            <person name="Diez M.S."/>
            <person name="Solano J."/>
            <person name="Bargiela R."/>
            <person name="Golyshina O.V."/>
            <person name="Manteca A."/>
            <person name="Ramos J.L."/>
            <person name="Gallego J.R."/>
            <person name="Llorente I."/>
            <person name="Martins Dos Santos V.A."/>
            <person name="Jensen O.N."/>
            <person name="Pelaez A.I."/>
            <person name="Sanchez J."/>
            <person name="Ferrer M."/>
        </authorList>
    </citation>
    <scope>NUCLEOTIDE SEQUENCE</scope>
</reference>
<comment type="caution">
    <text evidence="2">The sequence shown here is derived from an EMBL/GenBank/DDBJ whole genome shotgun (WGS) entry which is preliminary data.</text>
</comment>
<feature type="domain" description="Glycosyltransferase subfamily 4-like N-terminal" evidence="1">
    <location>
        <begin position="2"/>
        <end position="65"/>
    </location>
</feature>
<proteinExistence type="predicted"/>
<feature type="non-terminal residue" evidence="2">
    <location>
        <position position="1"/>
    </location>
</feature>
<dbReference type="GO" id="GO:0016740">
    <property type="term" value="F:transferase activity"/>
    <property type="evidence" value="ECO:0007669"/>
    <property type="project" value="UniProtKB-KW"/>
</dbReference>
<dbReference type="Gene3D" id="3.40.50.2000">
    <property type="entry name" value="Glycogen Phosphorylase B"/>
    <property type="match status" value="2"/>
</dbReference>
<dbReference type="Pfam" id="PF13439">
    <property type="entry name" value="Glyco_transf_4"/>
    <property type="match status" value="1"/>
</dbReference>
<dbReference type="EMBL" id="AUZY01002709">
    <property type="protein sequence ID" value="EQD71667.1"/>
    <property type="molecule type" value="Genomic_DNA"/>
</dbReference>
<name>T1BPA9_9ZZZZ</name>
<gene>
    <name evidence="2" type="ORF">B1B_04329</name>
</gene>
<feature type="non-terminal residue" evidence="2">
    <location>
        <position position="134"/>
    </location>
</feature>
<protein>
    <submittedName>
        <fullName evidence="2">Glycosyl transferase, group 1</fullName>
    </submittedName>
</protein>
<dbReference type="SUPFAM" id="SSF53756">
    <property type="entry name" value="UDP-Glycosyltransferase/glycogen phosphorylase"/>
    <property type="match status" value="1"/>
</dbReference>
<organism evidence="2">
    <name type="scientific">mine drainage metagenome</name>
    <dbReference type="NCBI Taxonomy" id="410659"/>
    <lineage>
        <taxon>unclassified sequences</taxon>
        <taxon>metagenomes</taxon>
        <taxon>ecological metagenomes</taxon>
    </lineage>
</organism>